<evidence type="ECO:0000313" key="3">
    <source>
        <dbReference type="Proteomes" id="UP001364890"/>
    </source>
</evidence>
<protein>
    <submittedName>
        <fullName evidence="2">Uncharacterized protein</fullName>
    </submittedName>
</protein>
<evidence type="ECO:0000313" key="2">
    <source>
        <dbReference type="EMBL" id="MEI4768552.1"/>
    </source>
</evidence>
<feature type="transmembrane region" description="Helical" evidence="1">
    <location>
        <begin position="7"/>
        <end position="26"/>
    </location>
</feature>
<feature type="transmembrane region" description="Helical" evidence="1">
    <location>
        <begin position="32"/>
        <end position="58"/>
    </location>
</feature>
<proteinExistence type="predicted"/>
<name>A0ABU8F2R8_9BACI</name>
<dbReference type="EMBL" id="JBAWSY010000001">
    <property type="protein sequence ID" value="MEI4768552.1"/>
    <property type="molecule type" value="Genomic_DNA"/>
</dbReference>
<keyword evidence="1" id="KW-1133">Transmembrane helix</keyword>
<keyword evidence="1" id="KW-0472">Membrane</keyword>
<comment type="caution">
    <text evidence="2">The sequence shown here is derived from an EMBL/GenBank/DDBJ whole genome shotgun (WGS) entry which is preliminary data.</text>
</comment>
<sequence length="97" mass="10865">MVGTILSNFWAALFAFSIYFFSTHPFVDPKSILLNASIIAIIVFLLTFLVRAIIAFVLKSPIEEEVLVTTLNSEEINELPSSEDLARVVKSMLNEDE</sequence>
<dbReference type="Proteomes" id="UP001364890">
    <property type="component" value="Unassembled WGS sequence"/>
</dbReference>
<accession>A0ABU8F2R8</accession>
<gene>
    <name evidence="2" type="ORF">WAX74_02630</name>
</gene>
<keyword evidence="3" id="KW-1185">Reference proteome</keyword>
<keyword evidence="1" id="KW-0812">Transmembrane</keyword>
<evidence type="ECO:0000256" key="1">
    <source>
        <dbReference type="SAM" id="Phobius"/>
    </source>
</evidence>
<organism evidence="2 3">
    <name type="scientific">Psychrobacillus mangrovi</name>
    <dbReference type="NCBI Taxonomy" id="3117745"/>
    <lineage>
        <taxon>Bacteria</taxon>
        <taxon>Bacillati</taxon>
        <taxon>Bacillota</taxon>
        <taxon>Bacilli</taxon>
        <taxon>Bacillales</taxon>
        <taxon>Bacillaceae</taxon>
        <taxon>Psychrobacillus</taxon>
    </lineage>
</organism>
<dbReference type="RefSeq" id="WP_336496094.1">
    <property type="nucleotide sequence ID" value="NZ_JBAWSY010000001.1"/>
</dbReference>
<reference evidence="2 3" key="1">
    <citation type="submission" date="2024-01" db="EMBL/GenBank/DDBJ databases">
        <title>Seven novel Bacillus-like species.</title>
        <authorList>
            <person name="Liu G."/>
        </authorList>
    </citation>
    <scope>NUCLEOTIDE SEQUENCE [LARGE SCALE GENOMIC DNA]</scope>
    <source>
        <strain evidence="2 3">FJAT-51614</strain>
    </source>
</reference>